<dbReference type="Proteomes" id="UP001219525">
    <property type="component" value="Unassembled WGS sequence"/>
</dbReference>
<evidence type="ECO:0000313" key="3">
    <source>
        <dbReference type="Proteomes" id="UP001219525"/>
    </source>
</evidence>
<feature type="region of interest" description="Disordered" evidence="1">
    <location>
        <begin position="1"/>
        <end position="57"/>
    </location>
</feature>
<reference evidence="2" key="1">
    <citation type="submission" date="2023-03" db="EMBL/GenBank/DDBJ databases">
        <title>Massive genome expansion in bonnet fungi (Mycena s.s.) driven by repeated elements and novel gene families across ecological guilds.</title>
        <authorList>
            <consortium name="Lawrence Berkeley National Laboratory"/>
            <person name="Harder C.B."/>
            <person name="Miyauchi S."/>
            <person name="Viragh M."/>
            <person name="Kuo A."/>
            <person name="Thoen E."/>
            <person name="Andreopoulos B."/>
            <person name="Lu D."/>
            <person name="Skrede I."/>
            <person name="Drula E."/>
            <person name="Henrissat B."/>
            <person name="Morin E."/>
            <person name="Kohler A."/>
            <person name="Barry K."/>
            <person name="LaButti K."/>
            <person name="Morin E."/>
            <person name="Salamov A."/>
            <person name="Lipzen A."/>
            <person name="Mereny Z."/>
            <person name="Hegedus B."/>
            <person name="Baldrian P."/>
            <person name="Stursova M."/>
            <person name="Weitz H."/>
            <person name="Taylor A."/>
            <person name="Grigoriev I.V."/>
            <person name="Nagy L.G."/>
            <person name="Martin F."/>
            <person name="Kauserud H."/>
        </authorList>
    </citation>
    <scope>NUCLEOTIDE SEQUENCE</scope>
    <source>
        <strain evidence="2">9144</strain>
    </source>
</reference>
<proteinExistence type="predicted"/>
<sequence length="237" mass="26302">MSTHPHDPAPHHVPASATSFTSPRARQVAELKITDHSTSPSAAHPSRELERPPKQRSRRCFVCGTTGNFRNCPRTAVLLRRSLAMINDDGRLVSIDGSPLPMMRHPGGVAAHLISRFRNPARLLSKPPKLSRAPRDHTASPPAPPFNSSSPHAAPPIAPAPDYIPYRHSIPHYKFASNRAQTAFLVLLLECLIDLAFRSQLRVLLNLLDTFSALNPATLRQRIEPVFERIYHFVPPT</sequence>
<dbReference type="AlphaFoldDB" id="A0AAD6UW03"/>
<name>A0AAD6UW03_9AGAR</name>
<dbReference type="EMBL" id="JARJCW010000084">
    <property type="protein sequence ID" value="KAJ7196376.1"/>
    <property type="molecule type" value="Genomic_DNA"/>
</dbReference>
<evidence type="ECO:0000313" key="2">
    <source>
        <dbReference type="EMBL" id="KAJ7196376.1"/>
    </source>
</evidence>
<gene>
    <name evidence="2" type="ORF">GGX14DRAFT_574946</name>
</gene>
<evidence type="ECO:0000256" key="1">
    <source>
        <dbReference type="SAM" id="MobiDB-lite"/>
    </source>
</evidence>
<protein>
    <submittedName>
        <fullName evidence="2">Uncharacterized protein</fullName>
    </submittedName>
</protein>
<accession>A0AAD6UW03</accession>
<keyword evidence="3" id="KW-1185">Reference proteome</keyword>
<comment type="caution">
    <text evidence="2">The sequence shown here is derived from an EMBL/GenBank/DDBJ whole genome shotgun (WGS) entry which is preliminary data.</text>
</comment>
<feature type="compositionally biased region" description="Basic and acidic residues" evidence="1">
    <location>
        <begin position="1"/>
        <end position="10"/>
    </location>
</feature>
<feature type="region of interest" description="Disordered" evidence="1">
    <location>
        <begin position="124"/>
        <end position="154"/>
    </location>
</feature>
<organism evidence="2 3">
    <name type="scientific">Mycena pura</name>
    <dbReference type="NCBI Taxonomy" id="153505"/>
    <lineage>
        <taxon>Eukaryota</taxon>
        <taxon>Fungi</taxon>
        <taxon>Dikarya</taxon>
        <taxon>Basidiomycota</taxon>
        <taxon>Agaricomycotina</taxon>
        <taxon>Agaricomycetes</taxon>
        <taxon>Agaricomycetidae</taxon>
        <taxon>Agaricales</taxon>
        <taxon>Marasmiineae</taxon>
        <taxon>Mycenaceae</taxon>
        <taxon>Mycena</taxon>
    </lineage>
</organism>